<dbReference type="Proteomes" id="UP000027946">
    <property type="component" value="Unassembled WGS sequence"/>
</dbReference>
<organism evidence="1 2">
    <name type="scientific">Peptoclostridium litorale DSM 5388</name>
    <dbReference type="NCBI Taxonomy" id="1121324"/>
    <lineage>
        <taxon>Bacteria</taxon>
        <taxon>Bacillati</taxon>
        <taxon>Bacillota</taxon>
        <taxon>Clostridia</taxon>
        <taxon>Peptostreptococcales</taxon>
        <taxon>Peptoclostridiaceae</taxon>
        <taxon>Peptoclostridium</taxon>
    </lineage>
</organism>
<evidence type="ECO:0000313" key="1">
    <source>
        <dbReference type="EMBL" id="KDR96815.1"/>
    </source>
</evidence>
<keyword evidence="1" id="KW-0614">Plasmid</keyword>
<protein>
    <submittedName>
        <fullName evidence="1">Uncharacterized protein</fullName>
    </submittedName>
</protein>
<geneLocation type="plasmid" evidence="1">
    <name>CLIT_20p</name>
</geneLocation>
<name>A0A069RL26_PEPLI</name>
<proteinExistence type="predicted"/>
<reference evidence="1 2" key="1">
    <citation type="submission" date="2014-03" db="EMBL/GenBank/DDBJ databases">
        <title>Genome sequence of Clostridium litorale W6, DSM 5388.</title>
        <authorList>
            <person name="Poehlein A."/>
            <person name="Jagirdar A."/>
            <person name="Khonsari B."/>
            <person name="Chibani C.M."/>
            <person name="Gutierrez Gutierrez D.A."/>
            <person name="Davydova E."/>
            <person name="Alghaithi H.S."/>
            <person name="Nair K.P."/>
            <person name="Dhamotharan K."/>
            <person name="Chandran L."/>
            <person name="G W."/>
            <person name="Daniel R."/>
        </authorList>
    </citation>
    <scope>NUCLEOTIDE SEQUENCE [LARGE SCALE GENOMIC DNA]</scope>
    <source>
        <strain evidence="1 2">W6</strain>
        <plasmid evidence="1">CLIT_20p</plasmid>
    </source>
</reference>
<dbReference type="RefSeq" id="WP_038260698.1">
    <property type="nucleotide sequence ID" value="NZ_FSRH01000022.1"/>
</dbReference>
<comment type="caution">
    <text evidence="1">The sequence shown here is derived from an EMBL/GenBank/DDBJ whole genome shotgun (WGS) entry which is preliminary data.</text>
</comment>
<accession>A0A069RL26</accession>
<dbReference type="AlphaFoldDB" id="A0A069RL26"/>
<dbReference type="EMBL" id="JJMM01000001">
    <property type="protein sequence ID" value="KDR96815.1"/>
    <property type="molecule type" value="Genomic_DNA"/>
</dbReference>
<gene>
    <name evidence="1" type="ORF">CLIT_20p00280</name>
</gene>
<sequence>MKDISKEYGSHDLMFSYFKRELQSRCPKMNDDNLNFWARELTYKYDQMLDRGIDEYVSENELDEA</sequence>
<keyword evidence="2" id="KW-1185">Reference proteome</keyword>
<evidence type="ECO:0000313" key="2">
    <source>
        <dbReference type="Proteomes" id="UP000027946"/>
    </source>
</evidence>